<evidence type="ECO:0000256" key="5">
    <source>
        <dbReference type="PROSITE-ProRule" id="PRU00108"/>
    </source>
</evidence>
<accession>A0A7D9IJQ0</accession>
<evidence type="ECO:0000256" key="4">
    <source>
        <dbReference type="ARBA" id="ARBA00023242"/>
    </source>
</evidence>
<dbReference type="InterPro" id="IPR001356">
    <property type="entry name" value="HD"/>
</dbReference>
<dbReference type="PANTHER" id="PTHR24339:SF28">
    <property type="entry name" value="E5-RELATED"/>
    <property type="match status" value="1"/>
</dbReference>
<keyword evidence="8" id="KW-1185">Reference proteome</keyword>
<feature type="DNA-binding region" description="Homeobox" evidence="5">
    <location>
        <begin position="97"/>
        <end position="156"/>
    </location>
</feature>
<dbReference type="PROSITE" id="PS00027">
    <property type="entry name" value="HOMEOBOX_1"/>
    <property type="match status" value="1"/>
</dbReference>
<dbReference type="Pfam" id="PF00046">
    <property type="entry name" value="Homeodomain"/>
    <property type="match status" value="1"/>
</dbReference>
<dbReference type="InterPro" id="IPR050877">
    <property type="entry name" value="EMX-VAX-Noto_Homeobox_TFs"/>
</dbReference>
<reference evidence="7" key="1">
    <citation type="submission" date="2020-04" db="EMBL/GenBank/DDBJ databases">
        <authorList>
            <person name="Alioto T."/>
            <person name="Alioto T."/>
            <person name="Gomez Garrido J."/>
        </authorList>
    </citation>
    <scope>NUCLEOTIDE SEQUENCE</scope>
    <source>
        <strain evidence="7">A484AB</strain>
    </source>
</reference>
<evidence type="ECO:0000256" key="1">
    <source>
        <dbReference type="ARBA" id="ARBA00004123"/>
    </source>
</evidence>
<dbReference type="PROSITE" id="PS50071">
    <property type="entry name" value="HOMEOBOX_2"/>
    <property type="match status" value="1"/>
</dbReference>
<dbReference type="SMART" id="SM00389">
    <property type="entry name" value="HOX"/>
    <property type="match status" value="1"/>
</dbReference>
<comment type="subcellular location">
    <subcellularLocation>
        <location evidence="1 5 6">Nucleus</location>
    </subcellularLocation>
</comment>
<dbReference type="EMBL" id="CACRXK020005645">
    <property type="protein sequence ID" value="CAB4006922.1"/>
    <property type="molecule type" value="Genomic_DNA"/>
</dbReference>
<dbReference type="PANTHER" id="PTHR24339">
    <property type="entry name" value="HOMEOBOX PROTEIN EMX-RELATED"/>
    <property type="match status" value="1"/>
</dbReference>
<dbReference type="OrthoDB" id="5981595at2759"/>
<evidence type="ECO:0000256" key="2">
    <source>
        <dbReference type="ARBA" id="ARBA00023125"/>
    </source>
</evidence>
<evidence type="ECO:0000256" key="6">
    <source>
        <dbReference type="RuleBase" id="RU000682"/>
    </source>
</evidence>
<dbReference type="Proteomes" id="UP001152795">
    <property type="component" value="Unassembled WGS sequence"/>
</dbReference>
<sequence>MLESFAMNRPINNDEIEVFLRSFSYADLCQELSTATGSTASTGEIRGEVHHGNRINESHPAFCHTETPSEPFIINPRQHQLNVGEVNREMPKACTNDKRKRTLFTPMQLTRMEEEFRQNMYVVGLKRWRLATELCLTEKQIKIWFQNRRMKLKREQVKSRCLKTGFPWY</sequence>
<comment type="caution">
    <text evidence="7">The sequence shown here is derived from an EMBL/GenBank/DDBJ whole genome shotgun (WGS) entry which is preliminary data.</text>
</comment>
<keyword evidence="3 5" id="KW-0371">Homeobox</keyword>
<dbReference type="AlphaFoldDB" id="A0A7D9IJQ0"/>
<protein>
    <submittedName>
        <fullName evidence="7">Not homeobox transcription factor</fullName>
    </submittedName>
</protein>
<dbReference type="Gene3D" id="1.10.10.60">
    <property type="entry name" value="Homeodomain-like"/>
    <property type="match status" value="1"/>
</dbReference>
<evidence type="ECO:0000313" key="7">
    <source>
        <dbReference type="EMBL" id="CAB4006922.1"/>
    </source>
</evidence>
<dbReference type="GO" id="GO:0000978">
    <property type="term" value="F:RNA polymerase II cis-regulatory region sequence-specific DNA binding"/>
    <property type="evidence" value="ECO:0007669"/>
    <property type="project" value="TreeGrafter"/>
</dbReference>
<name>A0A7D9IJQ0_PARCT</name>
<dbReference type="CDD" id="cd00086">
    <property type="entry name" value="homeodomain"/>
    <property type="match status" value="1"/>
</dbReference>
<organism evidence="7 8">
    <name type="scientific">Paramuricea clavata</name>
    <name type="common">Red gorgonian</name>
    <name type="synonym">Violescent sea-whip</name>
    <dbReference type="NCBI Taxonomy" id="317549"/>
    <lineage>
        <taxon>Eukaryota</taxon>
        <taxon>Metazoa</taxon>
        <taxon>Cnidaria</taxon>
        <taxon>Anthozoa</taxon>
        <taxon>Octocorallia</taxon>
        <taxon>Malacalcyonacea</taxon>
        <taxon>Plexauridae</taxon>
        <taxon>Paramuricea</taxon>
    </lineage>
</organism>
<dbReference type="InterPro" id="IPR017970">
    <property type="entry name" value="Homeobox_CS"/>
</dbReference>
<proteinExistence type="predicted"/>
<evidence type="ECO:0000256" key="3">
    <source>
        <dbReference type="ARBA" id="ARBA00023155"/>
    </source>
</evidence>
<keyword evidence="4 5" id="KW-0539">Nucleus</keyword>
<dbReference type="GO" id="GO:0000981">
    <property type="term" value="F:DNA-binding transcription factor activity, RNA polymerase II-specific"/>
    <property type="evidence" value="ECO:0007669"/>
    <property type="project" value="InterPro"/>
</dbReference>
<keyword evidence="2 5" id="KW-0238">DNA-binding</keyword>
<dbReference type="GO" id="GO:0005634">
    <property type="term" value="C:nucleus"/>
    <property type="evidence" value="ECO:0007669"/>
    <property type="project" value="UniProtKB-SubCell"/>
</dbReference>
<dbReference type="SUPFAM" id="SSF46689">
    <property type="entry name" value="Homeodomain-like"/>
    <property type="match status" value="1"/>
</dbReference>
<dbReference type="InterPro" id="IPR009057">
    <property type="entry name" value="Homeodomain-like_sf"/>
</dbReference>
<gene>
    <name evidence="7" type="ORF">PACLA_8A074387</name>
</gene>
<evidence type="ECO:0000313" key="8">
    <source>
        <dbReference type="Proteomes" id="UP001152795"/>
    </source>
</evidence>